<protein>
    <submittedName>
        <fullName evidence="2">Uncharacterized protein</fullName>
    </submittedName>
</protein>
<gene>
    <name evidence="2" type="ORF">ACFQE1_02555</name>
</gene>
<keyword evidence="1" id="KW-1133">Transmembrane helix</keyword>
<accession>A0ABD5RX22</accession>
<organism evidence="2 3">
    <name type="scientific">Halobium palmae</name>
    <dbReference type="NCBI Taxonomy" id="1776492"/>
    <lineage>
        <taxon>Archaea</taxon>
        <taxon>Methanobacteriati</taxon>
        <taxon>Methanobacteriota</taxon>
        <taxon>Stenosarchaea group</taxon>
        <taxon>Halobacteria</taxon>
        <taxon>Halobacteriales</taxon>
        <taxon>Haloferacaceae</taxon>
        <taxon>Halobium</taxon>
    </lineage>
</organism>
<evidence type="ECO:0000313" key="3">
    <source>
        <dbReference type="Proteomes" id="UP001596328"/>
    </source>
</evidence>
<dbReference type="EMBL" id="JBHSWU010000010">
    <property type="protein sequence ID" value="MFC6723292.1"/>
    <property type="molecule type" value="Genomic_DNA"/>
</dbReference>
<proteinExistence type="predicted"/>
<comment type="caution">
    <text evidence="2">The sequence shown here is derived from an EMBL/GenBank/DDBJ whole genome shotgun (WGS) entry which is preliminary data.</text>
</comment>
<dbReference type="AlphaFoldDB" id="A0ABD5RX22"/>
<keyword evidence="1" id="KW-0812">Transmembrane</keyword>
<name>A0ABD5RX22_9EURY</name>
<evidence type="ECO:0000313" key="2">
    <source>
        <dbReference type="EMBL" id="MFC6723292.1"/>
    </source>
</evidence>
<keyword evidence="1" id="KW-0472">Membrane</keyword>
<reference evidence="2 3" key="1">
    <citation type="journal article" date="2019" name="Int. J. Syst. Evol. Microbiol.">
        <title>The Global Catalogue of Microorganisms (GCM) 10K type strain sequencing project: providing services to taxonomists for standard genome sequencing and annotation.</title>
        <authorList>
            <consortium name="The Broad Institute Genomics Platform"/>
            <consortium name="The Broad Institute Genome Sequencing Center for Infectious Disease"/>
            <person name="Wu L."/>
            <person name="Ma J."/>
        </authorList>
    </citation>
    <scope>NUCLEOTIDE SEQUENCE [LARGE SCALE GENOMIC DNA]</scope>
    <source>
        <strain evidence="2 3">NBRC 111368</strain>
    </source>
</reference>
<dbReference type="Proteomes" id="UP001596328">
    <property type="component" value="Unassembled WGS sequence"/>
</dbReference>
<evidence type="ECO:0000256" key="1">
    <source>
        <dbReference type="SAM" id="Phobius"/>
    </source>
</evidence>
<keyword evidence="3" id="KW-1185">Reference proteome</keyword>
<feature type="transmembrane region" description="Helical" evidence="1">
    <location>
        <begin position="7"/>
        <end position="28"/>
    </location>
</feature>
<feature type="transmembrane region" description="Helical" evidence="1">
    <location>
        <begin position="34"/>
        <end position="62"/>
    </location>
</feature>
<sequence length="76" mass="8048">MGGSLETLLVIGLTSLFTSGVVLSQLWAYDTALIAAFITDLVASHPLILILVLIGAFSVFVADSRSERANDPRGRS</sequence>